<dbReference type="Gene3D" id="1.25.40.10">
    <property type="entry name" value="Tetratricopeptide repeat domain"/>
    <property type="match status" value="2"/>
</dbReference>
<dbReference type="eggNOG" id="COG0457">
    <property type="taxonomic scope" value="Bacteria"/>
</dbReference>
<reference evidence="1 2" key="1">
    <citation type="journal article" date="2014" name="Proc. Natl. Acad. Sci. U.S.A.">
        <title>Functional type 2 photosynthetic reaction centers found in the rare bacterial phylum Gemmatimonadetes.</title>
        <authorList>
            <person name="Zeng Y."/>
            <person name="Feng F."/>
            <person name="Medova H."/>
            <person name="Dean J."/>
            <person name="Koblizek M."/>
        </authorList>
    </citation>
    <scope>NUCLEOTIDE SEQUENCE [LARGE SCALE GENOMIC DNA]</scope>
    <source>
        <strain evidence="1 2">AP64</strain>
    </source>
</reference>
<evidence type="ECO:0000313" key="1">
    <source>
        <dbReference type="EMBL" id="AMW04216.1"/>
    </source>
</evidence>
<accession>A0A143BGP7</accession>
<reference evidence="1 2" key="2">
    <citation type="journal article" date="2016" name="Environ. Microbiol. Rep.">
        <title>Metagenomic evidence for the presence of phototrophic Gemmatimonadetes bacteria in diverse environments.</title>
        <authorList>
            <person name="Zeng Y."/>
            <person name="Baumbach J."/>
            <person name="Barbosa E.G."/>
            <person name="Azevedo V."/>
            <person name="Zhang C."/>
            <person name="Koblizek M."/>
        </authorList>
    </citation>
    <scope>NUCLEOTIDE SEQUENCE [LARGE SCALE GENOMIC DNA]</scope>
    <source>
        <strain evidence="1 2">AP64</strain>
    </source>
</reference>
<dbReference type="Proteomes" id="UP000076404">
    <property type="component" value="Chromosome"/>
</dbReference>
<sequence>MIFGDMLTLARRRARLAVVSLVALVVPALLSAQAAIELVAPYGAAAGTPAARADSIASMGDTTRALALLDSAVRKNPRDAVSWYYQGMYLWAQTGLRMRPNVFPSQKMVRMVAAADSSLRLAVNFAPDSARYHVSLGRFTLKSGYAMARAAGRLQANDGIDAAKRVGDMATLAVASDIAGMFAWRSYESIGNRGLAADGRRVQLSGNDNFMRKDAGDVVSSFLKKIEPPTGTESYDSALNHFRTAVGADSTNLRFSRHLYMTLAAKDRWEELLSVASRRSAQFPVDYQARLARGLALHRLRRFADAKAAFDSALVLMDDAEAERLTRFTRLLRPKSMDKRTPTTDSAQFASLPAEQQRGLEAMYWLMNDPLTLTAENELRLEFLARVTYADFRWTDEEMELRGADTDRGDIYVRYGPPKVEITSAGNTWTSSEFAANATLIWEYPTAVFFFDLVPSFNTARIARNDQDYVNRVRDALPATFDNIATTNMLDTIPVRVARFRAGGDSLDAVVAARVPLDSLVRNTPLDRVPVDFDFRIFDQFVRVQGMESTQGSYAPDSLTERERRTWTRRLGPGINVVRVEALQADTRRAARGTVRLNPVATTGFAMSDVLLGSKPALADGKNAAGSWKDVVTTPSVGAFDKGSSVGLVWELYELTAKQGNGRYRVAISVERTERGGPLGFGVRVLDGLGKAVGRPQQSRDKFTISFDRTAAASPTLVDYLSLDMSEAPSGRYKLRVEISDLGSGKRVSRDTEFSIR</sequence>
<evidence type="ECO:0008006" key="3">
    <source>
        <dbReference type="Google" id="ProtNLM"/>
    </source>
</evidence>
<dbReference type="InterPro" id="IPR030959">
    <property type="entry name" value="GWxTD_dom"/>
</dbReference>
<proteinExistence type="predicted"/>
<evidence type="ECO:0000313" key="2">
    <source>
        <dbReference type="Proteomes" id="UP000076404"/>
    </source>
</evidence>
<dbReference type="NCBIfam" id="TIGR04514">
    <property type="entry name" value="GWxTD_dom"/>
    <property type="match status" value="1"/>
</dbReference>
<protein>
    <recommendedName>
        <fullName evidence="3">GWxTD domain-containing protein</fullName>
    </recommendedName>
</protein>
<keyword evidence="2" id="KW-1185">Reference proteome</keyword>
<dbReference type="STRING" id="1379270.GEMMAAP_03915"/>
<dbReference type="EMBL" id="CP011454">
    <property type="protein sequence ID" value="AMW04216.1"/>
    <property type="molecule type" value="Genomic_DNA"/>
</dbReference>
<name>A0A143BGP7_9BACT</name>
<organism evidence="1 2">
    <name type="scientific">Gemmatimonas phototrophica</name>
    <dbReference type="NCBI Taxonomy" id="1379270"/>
    <lineage>
        <taxon>Bacteria</taxon>
        <taxon>Pseudomonadati</taxon>
        <taxon>Gemmatimonadota</taxon>
        <taxon>Gemmatimonadia</taxon>
        <taxon>Gemmatimonadales</taxon>
        <taxon>Gemmatimonadaceae</taxon>
        <taxon>Gemmatimonas</taxon>
    </lineage>
</organism>
<gene>
    <name evidence="1" type="ORF">GEMMAAP_03915</name>
</gene>
<dbReference type="AlphaFoldDB" id="A0A143BGP7"/>
<dbReference type="SUPFAM" id="SSF48452">
    <property type="entry name" value="TPR-like"/>
    <property type="match status" value="2"/>
</dbReference>
<dbReference type="KEGG" id="gph:GEMMAAP_03915"/>
<dbReference type="InterPro" id="IPR011990">
    <property type="entry name" value="TPR-like_helical_dom_sf"/>
</dbReference>